<reference evidence="3" key="1">
    <citation type="journal article" date="2019" name="Int. J. Syst. Evol. Microbiol.">
        <title>The Global Catalogue of Microorganisms (GCM) 10K type strain sequencing project: providing services to taxonomists for standard genome sequencing and annotation.</title>
        <authorList>
            <consortium name="The Broad Institute Genomics Platform"/>
            <consortium name="The Broad Institute Genome Sequencing Center for Infectious Disease"/>
            <person name="Wu L."/>
            <person name="Ma J."/>
        </authorList>
    </citation>
    <scope>NUCLEOTIDE SEQUENCE [LARGE SCALE GENOMIC DNA]</scope>
    <source>
        <strain evidence="3">CCUG 63418</strain>
    </source>
</reference>
<keyword evidence="1" id="KW-0732">Signal</keyword>
<keyword evidence="3" id="KW-1185">Reference proteome</keyword>
<organism evidence="2 3">
    <name type="scientific">Mucilaginibacter calamicampi</name>
    <dbReference type="NCBI Taxonomy" id="1302352"/>
    <lineage>
        <taxon>Bacteria</taxon>
        <taxon>Pseudomonadati</taxon>
        <taxon>Bacteroidota</taxon>
        <taxon>Sphingobacteriia</taxon>
        <taxon>Sphingobacteriales</taxon>
        <taxon>Sphingobacteriaceae</taxon>
        <taxon>Mucilaginibacter</taxon>
    </lineage>
</organism>
<protein>
    <submittedName>
        <fullName evidence="2">Uncharacterized protein</fullName>
    </submittedName>
</protein>
<proteinExistence type="predicted"/>
<evidence type="ECO:0000313" key="3">
    <source>
        <dbReference type="Proteomes" id="UP001596958"/>
    </source>
</evidence>
<name>A0ABW2YT40_9SPHI</name>
<evidence type="ECO:0000256" key="1">
    <source>
        <dbReference type="SAM" id="SignalP"/>
    </source>
</evidence>
<feature type="chain" id="PRO_5045811198" evidence="1">
    <location>
        <begin position="36"/>
        <end position="360"/>
    </location>
</feature>
<dbReference type="EMBL" id="JBHTHU010000005">
    <property type="protein sequence ID" value="MFD0749602.1"/>
    <property type="molecule type" value="Genomic_DNA"/>
</dbReference>
<gene>
    <name evidence="2" type="ORF">ACFQZS_05570</name>
</gene>
<sequence length="360" mass="40259">MNFIFLQKNLVMPIKSNFLLSTLLVLLTTTFNSYCQGTTEFEIKLPEQPTAGAKYGKFRFVDQRNGPGLLGFVQTGALNRKSMVFDKIPIEQQLTKVFDALADKTKIGELLFQLRYCAFSEQTLSMNEHGFFVIRANVYAKKGDLYQSVFGIDTMIRVSAVDVTNKLLRTGGEAFVKLIDSGLKRDPRGKMYSFNDVVKIDSIEKKGFAAYDAKVLTDGIYNSSLSFFLQLPDSKIDSGINEIDNITFYTVNEKGKLRKLKATNCYSVVYKGDAYISYDGYFYKLARRDDEYLLSINLPVGTDPYTGTDVIPTSYGMAGGINGGAIGGLIGVTFDVAMKPRNKEIFIKLDHVTGKLMIQY</sequence>
<feature type="signal peptide" evidence="1">
    <location>
        <begin position="1"/>
        <end position="35"/>
    </location>
</feature>
<accession>A0ABW2YT40</accession>
<evidence type="ECO:0000313" key="2">
    <source>
        <dbReference type="EMBL" id="MFD0749602.1"/>
    </source>
</evidence>
<comment type="caution">
    <text evidence="2">The sequence shown here is derived from an EMBL/GenBank/DDBJ whole genome shotgun (WGS) entry which is preliminary data.</text>
</comment>
<dbReference type="Proteomes" id="UP001596958">
    <property type="component" value="Unassembled WGS sequence"/>
</dbReference>